<protein>
    <recommendedName>
        <fullName evidence="3">SCP2 domain-containing protein</fullName>
    </recommendedName>
</protein>
<gene>
    <name evidence="1" type="ORF">FZC84_11610</name>
</gene>
<name>A0A5D4MBZ7_9BACI</name>
<reference evidence="1 2" key="1">
    <citation type="submission" date="2019-08" db="EMBL/GenBank/DDBJ databases">
        <title>Bacillus genomes from the desert of Cuatro Cienegas, Coahuila.</title>
        <authorList>
            <person name="Olmedo-Alvarez G."/>
        </authorList>
    </citation>
    <scope>NUCLEOTIDE SEQUENCE [LARGE SCALE GENOMIC DNA]</scope>
    <source>
        <strain evidence="1 2">CH128b_4D</strain>
    </source>
</reference>
<dbReference type="AlphaFoldDB" id="A0A5D4MBZ7"/>
<dbReference type="Proteomes" id="UP000325182">
    <property type="component" value="Unassembled WGS sequence"/>
</dbReference>
<evidence type="ECO:0008006" key="3">
    <source>
        <dbReference type="Google" id="ProtNLM"/>
    </source>
</evidence>
<evidence type="ECO:0000313" key="1">
    <source>
        <dbReference type="EMBL" id="TYR99018.1"/>
    </source>
</evidence>
<proteinExistence type="predicted"/>
<dbReference type="RefSeq" id="WP_113926781.1">
    <property type="nucleotide sequence ID" value="NZ_VTEG01000007.1"/>
</dbReference>
<comment type="caution">
    <text evidence="1">The sequence shown here is derived from an EMBL/GenBank/DDBJ whole genome shotgun (WGS) entry which is preliminary data.</text>
</comment>
<evidence type="ECO:0000313" key="2">
    <source>
        <dbReference type="Proteomes" id="UP000325182"/>
    </source>
</evidence>
<sequence length="117" mass="13355">MEKEVLRMLEECKSRYHLKALMPESPFIVAFDNGNEVKLAAFGRRVELTIVAAEDYEPDFLITGSPDRIQELLTGKEKLSVLSRRQEIDVRGTYRGLLFVESILTLCRVQDAEPVVI</sequence>
<organism evidence="1 2">
    <name type="scientific">Rossellomorea vietnamensis</name>
    <dbReference type="NCBI Taxonomy" id="218284"/>
    <lineage>
        <taxon>Bacteria</taxon>
        <taxon>Bacillati</taxon>
        <taxon>Bacillota</taxon>
        <taxon>Bacilli</taxon>
        <taxon>Bacillales</taxon>
        <taxon>Bacillaceae</taxon>
        <taxon>Rossellomorea</taxon>
    </lineage>
</organism>
<dbReference type="EMBL" id="VTEG01000007">
    <property type="protein sequence ID" value="TYR99018.1"/>
    <property type="molecule type" value="Genomic_DNA"/>
</dbReference>
<accession>A0A5D4MBZ7</accession>